<dbReference type="InterPro" id="IPR000415">
    <property type="entry name" value="Nitroreductase-like"/>
</dbReference>
<proteinExistence type="inferred from homology"/>
<dbReference type="PANTHER" id="PTHR43673">
    <property type="entry name" value="NAD(P)H NITROREDUCTASE YDGI-RELATED"/>
    <property type="match status" value="1"/>
</dbReference>
<dbReference type="AlphaFoldDB" id="A0A9D1PQV5"/>
<organism evidence="4 5">
    <name type="scientific">Candidatus Monoglobus merdigallinarum</name>
    <dbReference type="NCBI Taxonomy" id="2838698"/>
    <lineage>
        <taxon>Bacteria</taxon>
        <taxon>Bacillati</taxon>
        <taxon>Bacillota</taxon>
        <taxon>Clostridia</taxon>
        <taxon>Monoglobales</taxon>
        <taxon>Monoglobaceae</taxon>
        <taxon>Monoglobus</taxon>
    </lineage>
</organism>
<reference evidence="4" key="2">
    <citation type="submission" date="2021-04" db="EMBL/GenBank/DDBJ databases">
        <authorList>
            <person name="Gilroy R."/>
        </authorList>
    </citation>
    <scope>NUCLEOTIDE SEQUENCE</scope>
    <source>
        <strain evidence="4">5790</strain>
    </source>
</reference>
<keyword evidence="2" id="KW-0560">Oxidoreductase</keyword>
<evidence type="ECO:0000313" key="5">
    <source>
        <dbReference type="Proteomes" id="UP000824162"/>
    </source>
</evidence>
<dbReference type="SUPFAM" id="SSF55469">
    <property type="entry name" value="FMN-dependent nitroreductase-like"/>
    <property type="match status" value="1"/>
</dbReference>
<dbReference type="PANTHER" id="PTHR43673:SF10">
    <property type="entry name" value="NADH DEHYDROGENASE_NAD(P)H NITROREDUCTASE XCC3605-RELATED"/>
    <property type="match status" value="1"/>
</dbReference>
<feature type="domain" description="Putative nitroreductase TM1586" evidence="3">
    <location>
        <begin position="2"/>
        <end position="213"/>
    </location>
</feature>
<accession>A0A9D1PQV5</accession>
<protein>
    <submittedName>
        <fullName evidence="4">Nitroreductase</fullName>
    </submittedName>
</protein>
<dbReference type="Gene3D" id="3.40.109.10">
    <property type="entry name" value="NADH Oxidase"/>
    <property type="match status" value="1"/>
</dbReference>
<evidence type="ECO:0000256" key="2">
    <source>
        <dbReference type="ARBA" id="ARBA00023002"/>
    </source>
</evidence>
<dbReference type="Proteomes" id="UP000824162">
    <property type="component" value="Unassembled WGS sequence"/>
</dbReference>
<evidence type="ECO:0000259" key="3">
    <source>
        <dbReference type="Pfam" id="PF14512"/>
    </source>
</evidence>
<name>A0A9D1PQV5_9FIRM</name>
<evidence type="ECO:0000313" key="4">
    <source>
        <dbReference type="EMBL" id="HIV85748.1"/>
    </source>
</evidence>
<reference evidence="4" key="1">
    <citation type="journal article" date="2021" name="PeerJ">
        <title>Extensive microbial diversity within the chicken gut microbiome revealed by metagenomics and culture.</title>
        <authorList>
            <person name="Gilroy R."/>
            <person name="Ravi A."/>
            <person name="Getino M."/>
            <person name="Pursley I."/>
            <person name="Horton D.L."/>
            <person name="Alikhan N.F."/>
            <person name="Baker D."/>
            <person name="Gharbi K."/>
            <person name="Hall N."/>
            <person name="Watson M."/>
            <person name="Adriaenssens E.M."/>
            <person name="Foster-Nyarko E."/>
            <person name="Jarju S."/>
            <person name="Secka A."/>
            <person name="Antonio M."/>
            <person name="Oren A."/>
            <person name="Chaudhuri R.R."/>
            <person name="La Ragione R."/>
            <person name="Hildebrand F."/>
            <person name="Pallen M.J."/>
        </authorList>
    </citation>
    <scope>NUCLEOTIDE SEQUENCE</scope>
    <source>
        <strain evidence="4">5790</strain>
    </source>
</reference>
<gene>
    <name evidence="4" type="ORF">H9900_02935</name>
</gene>
<dbReference type="Pfam" id="PF14512">
    <property type="entry name" value="TM1586_NiRdase"/>
    <property type="match status" value="1"/>
</dbReference>
<comment type="similarity">
    <text evidence="1">Belongs to the nitroreductase family.</text>
</comment>
<dbReference type="Gene3D" id="3.40.109.30">
    <property type="entry name" value="putative nitroreductase (tm1586), domain 2"/>
    <property type="match status" value="1"/>
</dbReference>
<evidence type="ECO:0000256" key="1">
    <source>
        <dbReference type="ARBA" id="ARBA00007118"/>
    </source>
</evidence>
<dbReference type="InterPro" id="IPR029478">
    <property type="entry name" value="TM1586_NiRdase"/>
</dbReference>
<sequence length="222" mass="24969">MDIMQAVESRHSVRSYTDKPIDKNVRAELENEIESCNRESGLSIRLVTDEPEAFSGFMAHYGKFSGVRNYIALIGKKDSGLDERVGYFGERLVLRAQQLGLNTCWVALTFSKKSLKPLIKKGEKLVCVIAVGYGKNQGVQHKSKDMSKLYNSDETLPEWFMRGMRAAMLAPTATNQQKFMFSFKNGIVSARATGGFYSKVDLGIVKYHFEIGAGRENFKWGN</sequence>
<dbReference type="GO" id="GO:0016491">
    <property type="term" value="F:oxidoreductase activity"/>
    <property type="evidence" value="ECO:0007669"/>
    <property type="project" value="UniProtKB-KW"/>
</dbReference>
<comment type="caution">
    <text evidence="4">The sequence shown here is derived from an EMBL/GenBank/DDBJ whole genome shotgun (WGS) entry which is preliminary data.</text>
</comment>
<dbReference type="EMBL" id="DXIJ01000056">
    <property type="protein sequence ID" value="HIV85748.1"/>
    <property type="molecule type" value="Genomic_DNA"/>
</dbReference>
<dbReference type="CDD" id="cd02062">
    <property type="entry name" value="Nitro_FMN_reductase"/>
    <property type="match status" value="1"/>
</dbReference>